<keyword evidence="3" id="KW-1185">Reference proteome</keyword>
<evidence type="ECO:0000313" key="3">
    <source>
        <dbReference type="Proteomes" id="UP000010471"/>
    </source>
</evidence>
<feature type="transmembrane region" description="Helical" evidence="1">
    <location>
        <begin position="7"/>
        <end position="26"/>
    </location>
</feature>
<dbReference type="HOGENOM" id="CLU_1259687_0_0_3"/>
<dbReference type="RefSeq" id="WP_015182501.1">
    <property type="nucleotide sequence ID" value="NC_019738.1"/>
</dbReference>
<dbReference type="STRING" id="1173027.Mic7113_2558"/>
<keyword evidence="1" id="KW-1133">Transmembrane helix</keyword>
<dbReference type="PATRIC" id="fig|1173027.3.peg.2805"/>
<dbReference type="GO" id="GO:0043886">
    <property type="term" value="F:structural constituent of carboxysome shell"/>
    <property type="evidence" value="ECO:0007669"/>
    <property type="project" value="UniProtKB-ARBA"/>
</dbReference>
<dbReference type="Proteomes" id="UP000010471">
    <property type="component" value="Chromosome"/>
</dbReference>
<dbReference type="Gene3D" id="2.160.10.10">
    <property type="entry name" value="Hexapeptide repeat proteins"/>
    <property type="match status" value="1"/>
</dbReference>
<protein>
    <recommendedName>
        <fullName evidence="4">Acyl transferase</fullName>
    </recommendedName>
</protein>
<dbReference type="InterPro" id="IPR011004">
    <property type="entry name" value="Trimer_LpxA-like_sf"/>
</dbReference>
<organism evidence="2 3">
    <name type="scientific">Allocoleopsis franciscana PCC 7113</name>
    <dbReference type="NCBI Taxonomy" id="1173027"/>
    <lineage>
        <taxon>Bacteria</taxon>
        <taxon>Bacillati</taxon>
        <taxon>Cyanobacteriota</taxon>
        <taxon>Cyanophyceae</taxon>
        <taxon>Coleofasciculales</taxon>
        <taxon>Coleofasciculaceae</taxon>
        <taxon>Allocoleopsis</taxon>
        <taxon>Allocoleopsis franciscana</taxon>
    </lineage>
</organism>
<dbReference type="SUPFAM" id="SSF51161">
    <property type="entry name" value="Trimeric LpxA-like enzymes"/>
    <property type="match status" value="1"/>
</dbReference>
<dbReference type="EMBL" id="CP003630">
    <property type="protein sequence ID" value="AFZ18352.1"/>
    <property type="molecule type" value="Genomic_DNA"/>
</dbReference>
<evidence type="ECO:0000256" key="1">
    <source>
        <dbReference type="SAM" id="Phobius"/>
    </source>
</evidence>
<gene>
    <name evidence="2" type="ORF">Mic7113_2558</name>
</gene>
<name>K9WFP2_9CYAN</name>
<keyword evidence="1" id="KW-0472">Membrane</keyword>
<dbReference type="KEGG" id="mic:Mic7113_2558"/>
<evidence type="ECO:0000313" key="2">
    <source>
        <dbReference type="EMBL" id="AFZ18352.1"/>
    </source>
</evidence>
<dbReference type="eggNOG" id="COG0110">
    <property type="taxonomic scope" value="Bacteria"/>
</dbReference>
<feature type="transmembrane region" description="Helical" evidence="1">
    <location>
        <begin position="32"/>
        <end position="50"/>
    </location>
</feature>
<reference evidence="2 3" key="1">
    <citation type="submission" date="2012-06" db="EMBL/GenBank/DDBJ databases">
        <title>Finished chromosome of genome of Microcoleus sp. PCC 7113.</title>
        <authorList>
            <consortium name="US DOE Joint Genome Institute"/>
            <person name="Gugger M."/>
            <person name="Coursin T."/>
            <person name="Rippka R."/>
            <person name="Tandeau De Marsac N."/>
            <person name="Huntemann M."/>
            <person name="Wei C.-L."/>
            <person name="Han J."/>
            <person name="Detter J.C."/>
            <person name="Han C."/>
            <person name="Tapia R."/>
            <person name="Chen A."/>
            <person name="Kyrpides N."/>
            <person name="Mavromatis K."/>
            <person name="Markowitz V."/>
            <person name="Szeto E."/>
            <person name="Ivanova N."/>
            <person name="Pagani I."/>
            <person name="Pati A."/>
            <person name="Goodwin L."/>
            <person name="Nordberg H.P."/>
            <person name="Cantor M.N."/>
            <person name="Hua S.X."/>
            <person name="Woyke T."/>
            <person name="Kerfeld C.A."/>
        </authorList>
    </citation>
    <scope>NUCLEOTIDE SEQUENCE [LARGE SCALE GENOMIC DNA]</scope>
    <source>
        <strain evidence="2 3">PCC 7113</strain>
    </source>
</reference>
<dbReference type="GO" id="GO:0031470">
    <property type="term" value="C:carboxysome"/>
    <property type="evidence" value="ECO:0007669"/>
    <property type="project" value="UniProtKB-ARBA"/>
</dbReference>
<dbReference type="OrthoDB" id="572366at2"/>
<sequence length="225" mass="24922">MTLLSKILAYFPTLIILLAIASFIYLCTHPGFVGVGLLLFSLYGFPVLIYRLHQRFYPIKEGISYLCGNEYSPWWGSHQIQAIYIAVPTLEALLRLIPGAFSLWLRLWGAKVGKNVYWTPGLEIADRGLLEIGDRTVFGHHIGIYPHAIKPRKQDLMLYVKKVKIGSDVFLGAGSHFGPGVVVPDGTYLPVATNLYPNQEAKSCVGSSNSLSNFSPQALHTSETL</sequence>
<proteinExistence type="predicted"/>
<evidence type="ECO:0008006" key="4">
    <source>
        <dbReference type="Google" id="ProtNLM"/>
    </source>
</evidence>
<dbReference type="AlphaFoldDB" id="K9WFP2"/>
<keyword evidence="1" id="KW-0812">Transmembrane</keyword>
<accession>K9WFP2</accession>